<keyword evidence="5" id="KW-1185">Reference proteome</keyword>
<dbReference type="Pfam" id="PF24845">
    <property type="entry name" value="DUF7721"/>
    <property type="match status" value="1"/>
</dbReference>
<evidence type="ECO:0000313" key="4">
    <source>
        <dbReference type="EMBL" id="ORY31012.1"/>
    </source>
</evidence>
<dbReference type="InterPro" id="IPR056138">
    <property type="entry name" value="DUF7721"/>
</dbReference>
<reference evidence="4 5" key="1">
    <citation type="submission" date="2016-07" db="EMBL/GenBank/DDBJ databases">
        <title>Pervasive Adenine N6-methylation of Active Genes in Fungi.</title>
        <authorList>
            <consortium name="DOE Joint Genome Institute"/>
            <person name="Mondo S.J."/>
            <person name="Dannebaum R.O."/>
            <person name="Kuo R.C."/>
            <person name="Labutti K."/>
            <person name="Haridas S."/>
            <person name="Kuo A."/>
            <person name="Salamov A."/>
            <person name="Ahrendt S.R."/>
            <person name="Lipzen A."/>
            <person name="Sullivan W."/>
            <person name="Andreopoulos W.B."/>
            <person name="Clum A."/>
            <person name="Lindquist E."/>
            <person name="Daum C."/>
            <person name="Ramamoorthy G.K."/>
            <person name="Gryganskyi A."/>
            <person name="Culley D."/>
            <person name="Magnuson J.K."/>
            <person name="James T.Y."/>
            <person name="O'Malley M.A."/>
            <person name="Stajich J.E."/>
            <person name="Spatafora J.W."/>
            <person name="Visel A."/>
            <person name="Grigoriev I.V."/>
        </authorList>
    </citation>
    <scope>NUCLEOTIDE SEQUENCE [LARGE SCALE GENOMIC DNA]</scope>
    <source>
        <strain evidence="4 5">68-887.2</strain>
    </source>
</reference>
<keyword evidence="2" id="KW-0812">Transmembrane</keyword>
<dbReference type="PANTHER" id="PTHR39477">
    <property type="entry name" value="CHROMOSOME 8, WHOLE GENOME SHOTGUN SEQUENCE"/>
    <property type="match status" value="1"/>
</dbReference>
<feature type="compositionally biased region" description="Gly residues" evidence="1">
    <location>
        <begin position="86"/>
        <end position="103"/>
    </location>
</feature>
<dbReference type="OrthoDB" id="2384193at2759"/>
<evidence type="ECO:0000256" key="2">
    <source>
        <dbReference type="SAM" id="Phobius"/>
    </source>
</evidence>
<feature type="transmembrane region" description="Helical" evidence="2">
    <location>
        <begin position="402"/>
        <end position="422"/>
    </location>
</feature>
<name>A0A1Y2B858_9TREE</name>
<sequence length="651" mass="70156">MDFIKKFAEEKIEQEMGMGGNQQQSQGQGYGNQQGYDEQQQQQAYDGNQGGSYGGNQSGGYENQASYGQNQYQDSYGQNQNQNQGSYGGNQGGYGENQGGYGGQREDSYGGQGGEGYGQTGGAQYNRRHGQGGAGYGGSGNTPQIDQSAAIQAANQHASNGDENSSLFSSALGQLGGMSAQDANDVDEDDVQQKHDQAYNQGNAGNLSANAMGGAAAMQALKMFTSGQSGAAGGSGGNMQSKIIGMAMSEAAQLFDQSGGAASGNKQDAVSSAGQMIMKLMLKNQVSGMMGGGQSGGLSSLMGIWMLIMSNLGLFIWASGWTYLKYKLGWTYIPGHGPLPVPDQLWTEHDRGFNTPLTFFLVLSYSLQISLNTEEALYWHHLIQAVRRPHSASANWLSSRFFVSWITISAFFTLVQFSATWIKYGTFDNQLSRALTCAGILQLVLVSASTVIIFQFPAFLSSVKTSGAGPEVRTRLHFYHELNKVRTFSRTVLALSCLTLGADGLTEKKRINTSRVAPDTLEQILFGSYFFSNLIGLMLYLPRNYASMEKPTAGQVFVGRAQAHQGAGDTQASVNLKTLLRQGGQWDDIDDARAQAQRTHSGQWVPNDHAYSLDDNWTTQDVERGDVGSQLDKFTSVEHDIDVPPSPVSKD</sequence>
<dbReference type="InParanoid" id="A0A1Y2B858"/>
<organism evidence="4 5">
    <name type="scientific">Naematelia encephala</name>
    <dbReference type="NCBI Taxonomy" id="71784"/>
    <lineage>
        <taxon>Eukaryota</taxon>
        <taxon>Fungi</taxon>
        <taxon>Dikarya</taxon>
        <taxon>Basidiomycota</taxon>
        <taxon>Agaricomycotina</taxon>
        <taxon>Tremellomycetes</taxon>
        <taxon>Tremellales</taxon>
        <taxon>Naemateliaceae</taxon>
        <taxon>Naematelia</taxon>
    </lineage>
</organism>
<accession>A0A1Y2B858</accession>
<dbReference type="AlphaFoldDB" id="A0A1Y2B858"/>
<dbReference type="EMBL" id="MCFC01000017">
    <property type="protein sequence ID" value="ORY31012.1"/>
    <property type="molecule type" value="Genomic_DNA"/>
</dbReference>
<comment type="caution">
    <text evidence="4">The sequence shown here is derived from an EMBL/GenBank/DDBJ whole genome shotgun (WGS) entry which is preliminary data.</text>
</comment>
<feature type="compositionally biased region" description="Gly residues" evidence="1">
    <location>
        <begin position="48"/>
        <end position="58"/>
    </location>
</feature>
<feature type="transmembrane region" description="Helical" evidence="2">
    <location>
        <begin position="304"/>
        <end position="324"/>
    </location>
</feature>
<feature type="compositionally biased region" description="Basic and acidic residues" evidence="1">
    <location>
        <begin position="1"/>
        <end position="14"/>
    </location>
</feature>
<dbReference type="Proteomes" id="UP000193986">
    <property type="component" value="Unassembled WGS sequence"/>
</dbReference>
<feature type="compositionally biased region" description="Gly residues" evidence="1">
    <location>
        <begin position="110"/>
        <end position="121"/>
    </location>
</feature>
<keyword evidence="2" id="KW-0472">Membrane</keyword>
<evidence type="ECO:0000256" key="1">
    <source>
        <dbReference type="SAM" id="MobiDB-lite"/>
    </source>
</evidence>
<feature type="region of interest" description="Disordered" evidence="1">
    <location>
        <begin position="1"/>
        <end position="170"/>
    </location>
</feature>
<feature type="region of interest" description="Disordered" evidence="1">
    <location>
        <begin position="593"/>
        <end position="612"/>
    </location>
</feature>
<feature type="compositionally biased region" description="Polar residues" evidence="1">
    <location>
        <begin position="141"/>
        <end position="170"/>
    </location>
</feature>
<protein>
    <recommendedName>
        <fullName evidence="3">DUF7721 domain-containing protein</fullName>
    </recommendedName>
</protein>
<dbReference type="PANTHER" id="PTHR39477:SF1">
    <property type="entry name" value="BETA-FLANKING PROTEIN"/>
    <property type="match status" value="1"/>
</dbReference>
<evidence type="ECO:0000313" key="5">
    <source>
        <dbReference type="Proteomes" id="UP000193986"/>
    </source>
</evidence>
<dbReference type="STRING" id="71784.A0A1Y2B858"/>
<evidence type="ECO:0000259" key="3">
    <source>
        <dbReference type="Pfam" id="PF24845"/>
    </source>
</evidence>
<feature type="compositionally biased region" description="Gly residues" evidence="1">
    <location>
        <begin position="131"/>
        <end position="140"/>
    </location>
</feature>
<feature type="domain" description="DUF7721" evidence="3">
    <location>
        <begin position="146"/>
        <end position="228"/>
    </location>
</feature>
<feature type="compositionally biased region" description="Low complexity" evidence="1">
    <location>
        <begin position="66"/>
        <end position="85"/>
    </location>
</feature>
<feature type="compositionally biased region" description="Low complexity" evidence="1">
    <location>
        <begin position="21"/>
        <end position="47"/>
    </location>
</feature>
<feature type="transmembrane region" description="Helical" evidence="2">
    <location>
        <begin position="524"/>
        <end position="541"/>
    </location>
</feature>
<gene>
    <name evidence="4" type="ORF">BCR39DRAFT_587665</name>
</gene>
<proteinExistence type="predicted"/>
<feature type="transmembrane region" description="Helical" evidence="2">
    <location>
        <begin position="434"/>
        <end position="456"/>
    </location>
</feature>
<keyword evidence="2" id="KW-1133">Transmembrane helix</keyword>